<reference evidence="2" key="2">
    <citation type="submission" date="2015-06" db="UniProtKB">
        <authorList>
            <consortium name="EnsemblPlants"/>
        </authorList>
    </citation>
    <scope>IDENTIFICATION</scope>
    <source>
        <strain evidence="2">DM1-3 516 R44</strain>
    </source>
</reference>
<dbReference type="EnsemblPlants" id="PGSC0003DMT400026954">
    <property type="protein sequence ID" value="PGSC0003DMT400026954"/>
    <property type="gene ID" value="PGSC0003DMG400010395"/>
</dbReference>
<dbReference type="PANTHER" id="PTHR38225">
    <property type="entry name" value="PROTEIN, PUTATIVE-RELATED"/>
    <property type="match status" value="1"/>
</dbReference>
<feature type="transmembrane region" description="Helical" evidence="1">
    <location>
        <begin position="102"/>
        <end position="132"/>
    </location>
</feature>
<dbReference type="HOGENOM" id="CLU_154900_0_0_1"/>
<organism evidence="2 3">
    <name type="scientific">Solanum tuberosum</name>
    <name type="common">Potato</name>
    <dbReference type="NCBI Taxonomy" id="4113"/>
    <lineage>
        <taxon>Eukaryota</taxon>
        <taxon>Viridiplantae</taxon>
        <taxon>Streptophyta</taxon>
        <taxon>Embryophyta</taxon>
        <taxon>Tracheophyta</taxon>
        <taxon>Spermatophyta</taxon>
        <taxon>Magnoliopsida</taxon>
        <taxon>eudicotyledons</taxon>
        <taxon>Gunneridae</taxon>
        <taxon>Pentapetalae</taxon>
        <taxon>asterids</taxon>
        <taxon>lamiids</taxon>
        <taxon>Solanales</taxon>
        <taxon>Solanaceae</taxon>
        <taxon>Solanoideae</taxon>
        <taxon>Solaneae</taxon>
        <taxon>Solanum</taxon>
    </lineage>
</organism>
<keyword evidence="1" id="KW-0472">Membrane</keyword>
<dbReference type="AlphaFoldDB" id="M1ANX3"/>
<dbReference type="Gramene" id="PGSC0003DMT400026954">
    <property type="protein sequence ID" value="PGSC0003DMT400026954"/>
    <property type="gene ID" value="PGSC0003DMG400010395"/>
</dbReference>
<protein>
    <submittedName>
        <fullName evidence="2">Uncharacterized protein</fullName>
    </submittedName>
</protein>
<reference evidence="3" key="1">
    <citation type="journal article" date="2011" name="Nature">
        <title>Genome sequence and analysis of the tuber crop potato.</title>
        <authorList>
            <consortium name="The Potato Genome Sequencing Consortium"/>
        </authorList>
    </citation>
    <scope>NUCLEOTIDE SEQUENCE [LARGE SCALE GENOMIC DNA]</scope>
    <source>
        <strain evidence="3">cv. DM1-3 516 R44</strain>
    </source>
</reference>
<evidence type="ECO:0000256" key="1">
    <source>
        <dbReference type="SAM" id="Phobius"/>
    </source>
</evidence>
<dbReference type="PaxDb" id="4113-PGSC0003DMT400026954"/>
<name>M1ANX3_SOLTU</name>
<dbReference type="Proteomes" id="UP000011115">
    <property type="component" value="Unassembled WGS sequence"/>
</dbReference>
<dbReference type="eggNOG" id="ENOG502S9I7">
    <property type="taxonomic scope" value="Eukaryota"/>
</dbReference>
<dbReference type="PANTHER" id="PTHR38225:SF4">
    <property type="entry name" value="PROTEIN, PUTATIVE-RELATED"/>
    <property type="match status" value="1"/>
</dbReference>
<keyword evidence="1" id="KW-0812">Transmembrane</keyword>
<dbReference type="InParanoid" id="M1ANX3"/>
<evidence type="ECO:0000313" key="3">
    <source>
        <dbReference type="Proteomes" id="UP000011115"/>
    </source>
</evidence>
<keyword evidence="3" id="KW-1185">Reference proteome</keyword>
<sequence>MTFSTISYPIIINIPSRKCRMINKKLSHVRAQSNKNEVEKNGRRSWHAHLQVLRERVEKVKIKERLEKSLACKQGWNYYSTTTRSTCYIKKHKKKIDYASQIVEFFFMVIYGTLSFTIFGCTLCLYLTSILIHNLNL</sequence>
<accession>M1ANX3</accession>
<keyword evidence="1" id="KW-1133">Transmembrane helix</keyword>
<proteinExistence type="predicted"/>
<evidence type="ECO:0000313" key="2">
    <source>
        <dbReference type="EnsemblPlants" id="PGSC0003DMT400026954"/>
    </source>
</evidence>